<dbReference type="AlphaFoldDB" id="A0A398CGX0"/>
<keyword evidence="2" id="KW-1185">Reference proteome</keyword>
<dbReference type="Proteomes" id="UP000266302">
    <property type="component" value="Unassembled WGS sequence"/>
</dbReference>
<accession>A0A398CGX0</accession>
<reference evidence="1 2" key="1">
    <citation type="submission" date="2018-09" db="EMBL/GenBank/DDBJ databases">
        <title>Draft genome of Simplicispira sp. NY-02.</title>
        <authorList>
            <person name="Im W.T."/>
        </authorList>
    </citation>
    <scope>NUCLEOTIDE SEQUENCE [LARGE SCALE GENOMIC DNA]</scope>
    <source>
        <strain evidence="1 2">NY-02</strain>
    </source>
</reference>
<name>A0A398CGX0_9BURK</name>
<dbReference type="RefSeq" id="WP_119108727.1">
    <property type="nucleotide sequence ID" value="NZ_QXJC01000003.1"/>
</dbReference>
<proteinExistence type="predicted"/>
<evidence type="ECO:0000313" key="2">
    <source>
        <dbReference type="Proteomes" id="UP000266302"/>
    </source>
</evidence>
<gene>
    <name evidence="1" type="ORF">D3F03_07210</name>
</gene>
<evidence type="ECO:0000313" key="1">
    <source>
        <dbReference type="EMBL" id="RID98063.1"/>
    </source>
</evidence>
<organism evidence="1 2">
    <name type="scientific">Simplicispira hankyongi</name>
    <dbReference type="NCBI Taxonomy" id="2315688"/>
    <lineage>
        <taxon>Bacteria</taxon>
        <taxon>Pseudomonadati</taxon>
        <taxon>Pseudomonadota</taxon>
        <taxon>Betaproteobacteria</taxon>
        <taxon>Burkholderiales</taxon>
        <taxon>Comamonadaceae</taxon>
        <taxon>Simplicispira</taxon>
    </lineage>
</organism>
<comment type="caution">
    <text evidence="1">The sequence shown here is derived from an EMBL/GenBank/DDBJ whole genome shotgun (WGS) entry which is preliminary data.</text>
</comment>
<dbReference type="OrthoDB" id="8795458at2"/>
<dbReference type="EMBL" id="QXJC01000003">
    <property type="protein sequence ID" value="RID98063.1"/>
    <property type="molecule type" value="Genomic_DNA"/>
</dbReference>
<sequence length="72" mass="8278">MPHTQTPVHDDPTVDELEALKRLEMGEALSIPEALHRHLSGRLLEYGYVARDTRNEFVITPKGRTLIRRQDS</sequence>
<protein>
    <submittedName>
        <fullName evidence="1">Uncharacterized protein</fullName>
    </submittedName>
</protein>